<comment type="caution">
    <text evidence="12">The sequence shown here is derived from an EMBL/GenBank/DDBJ whole genome shotgun (WGS) entry which is preliminary data.</text>
</comment>
<organism evidence="12 13">
    <name type="scientific">Parvularcula maris</name>
    <dbReference type="NCBI Taxonomy" id="2965077"/>
    <lineage>
        <taxon>Bacteria</taxon>
        <taxon>Pseudomonadati</taxon>
        <taxon>Pseudomonadota</taxon>
        <taxon>Alphaproteobacteria</taxon>
        <taxon>Parvularculales</taxon>
        <taxon>Parvularculaceae</taxon>
        <taxon>Parvularcula</taxon>
    </lineage>
</organism>
<feature type="transmembrane region" description="Helical" evidence="10">
    <location>
        <begin position="367"/>
        <end position="389"/>
    </location>
</feature>
<keyword evidence="4 10" id="KW-0812">Transmembrane</keyword>
<dbReference type="InterPro" id="IPR023201">
    <property type="entry name" value="SecY_dom_sf"/>
</dbReference>
<accession>A0A9X2RHX2</accession>
<dbReference type="SUPFAM" id="SSF103491">
    <property type="entry name" value="Preprotein translocase SecY subunit"/>
    <property type="match status" value="1"/>
</dbReference>
<evidence type="ECO:0000256" key="8">
    <source>
        <dbReference type="ARBA" id="ARBA00023136"/>
    </source>
</evidence>
<evidence type="ECO:0000256" key="10">
    <source>
        <dbReference type="HAMAP-Rule" id="MF_01465"/>
    </source>
</evidence>
<dbReference type="AlphaFoldDB" id="A0A9X2RHX2"/>
<evidence type="ECO:0000313" key="12">
    <source>
        <dbReference type="EMBL" id="MCQ8184366.1"/>
    </source>
</evidence>
<feature type="transmembrane region" description="Helical" evidence="10">
    <location>
        <begin position="72"/>
        <end position="96"/>
    </location>
</feature>
<name>A0A9X2RHX2_9PROT</name>
<keyword evidence="8 10" id="KW-0472">Membrane</keyword>
<dbReference type="PROSITE" id="PS00756">
    <property type="entry name" value="SECY_2"/>
    <property type="match status" value="1"/>
</dbReference>
<dbReference type="InterPro" id="IPR026593">
    <property type="entry name" value="SecY"/>
</dbReference>
<comment type="subunit">
    <text evidence="10">Component of the Sec protein translocase complex. Heterotrimer consisting of SecY, SecE and SecG subunits. The heterotrimers can form oligomers, although 1 heterotrimer is thought to be able to translocate proteins. Interacts with the ribosome. Interacts with SecDF, and other proteins may be involved. Interacts with SecA.</text>
</comment>
<feature type="transmembrane region" description="Helical" evidence="10">
    <location>
        <begin position="212"/>
        <end position="235"/>
    </location>
</feature>
<keyword evidence="13" id="KW-1185">Reference proteome</keyword>
<feature type="transmembrane region" description="Helical" evidence="10">
    <location>
        <begin position="116"/>
        <end position="134"/>
    </location>
</feature>
<keyword evidence="10" id="KW-1003">Cell membrane</keyword>
<feature type="transmembrane region" description="Helical" evidence="10">
    <location>
        <begin position="271"/>
        <end position="293"/>
    </location>
</feature>
<feature type="transmembrane region" description="Helical" evidence="10">
    <location>
        <begin position="313"/>
        <end position="335"/>
    </location>
</feature>
<feature type="transmembrane region" description="Helical" evidence="10">
    <location>
        <begin position="395"/>
        <end position="413"/>
    </location>
</feature>
<dbReference type="InterPro" id="IPR030659">
    <property type="entry name" value="SecY_CS"/>
</dbReference>
<dbReference type="GO" id="GO:0006605">
    <property type="term" value="P:protein targeting"/>
    <property type="evidence" value="ECO:0007669"/>
    <property type="project" value="UniProtKB-UniRule"/>
</dbReference>
<comment type="subcellular location">
    <subcellularLocation>
        <location evidence="10">Cell membrane</location>
        <topology evidence="10">Multi-pass membrane protein</topology>
    </subcellularLocation>
    <subcellularLocation>
        <location evidence="1">Membrane</location>
        <topology evidence="1">Multi-pass membrane protein</topology>
    </subcellularLocation>
</comment>
<evidence type="ECO:0000256" key="9">
    <source>
        <dbReference type="ARBA" id="ARBA00039733"/>
    </source>
</evidence>
<reference evidence="12" key="1">
    <citation type="submission" date="2022-07" db="EMBL/GenBank/DDBJ databases">
        <title>Parvularcula maris sp. nov., an algicidal bacterium isolated from seawater.</title>
        <authorList>
            <person name="Li F."/>
        </authorList>
    </citation>
    <scope>NUCLEOTIDE SEQUENCE</scope>
    <source>
        <strain evidence="12">BGMRC 0090</strain>
    </source>
</reference>
<dbReference type="HAMAP" id="MF_01465">
    <property type="entry name" value="SecY"/>
    <property type="match status" value="1"/>
</dbReference>
<evidence type="ECO:0000256" key="1">
    <source>
        <dbReference type="ARBA" id="ARBA00004141"/>
    </source>
</evidence>
<dbReference type="GO" id="GO:0043952">
    <property type="term" value="P:protein transport by the Sec complex"/>
    <property type="evidence" value="ECO:0007669"/>
    <property type="project" value="UniProtKB-UniRule"/>
</dbReference>
<dbReference type="NCBIfam" id="TIGR00967">
    <property type="entry name" value="3a0501s007"/>
    <property type="match status" value="1"/>
</dbReference>
<dbReference type="PIRSF" id="PIRSF004557">
    <property type="entry name" value="SecY"/>
    <property type="match status" value="1"/>
</dbReference>
<dbReference type="GO" id="GO:0065002">
    <property type="term" value="P:intracellular protein transmembrane transport"/>
    <property type="evidence" value="ECO:0007669"/>
    <property type="project" value="UniProtKB-UniRule"/>
</dbReference>
<evidence type="ECO:0000256" key="5">
    <source>
        <dbReference type="ARBA" id="ARBA00022927"/>
    </source>
</evidence>
<evidence type="ECO:0000313" key="13">
    <source>
        <dbReference type="Proteomes" id="UP001142610"/>
    </source>
</evidence>
<evidence type="ECO:0000256" key="11">
    <source>
        <dbReference type="RuleBase" id="RU004349"/>
    </source>
</evidence>
<gene>
    <name evidence="10 12" type="primary">secY</name>
    <name evidence="12" type="ORF">NOG11_03110</name>
</gene>
<dbReference type="PRINTS" id="PR00303">
    <property type="entry name" value="SECYTRNLCASE"/>
</dbReference>
<comment type="similarity">
    <text evidence="2 10 11">Belongs to the SecY/SEC61-alpha family.</text>
</comment>
<feature type="transmembrane region" description="Helical" evidence="10">
    <location>
        <begin position="185"/>
        <end position="206"/>
    </location>
</feature>
<proteinExistence type="inferred from homology"/>
<keyword evidence="6 10" id="KW-1133">Transmembrane helix</keyword>
<feature type="transmembrane region" description="Helical" evidence="10">
    <location>
        <begin position="20"/>
        <end position="38"/>
    </location>
</feature>
<dbReference type="Proteomes" id="UP001142610">
    <property type="component" value="Unassembled WGS sequence"/>
</dbReference>
<dbReference type="FunFam" id="1.10.3370.10:FF:000001">
    <property type="entry name" value="Preprotein translocase subunit SecY"/>
    <property type="match status" value="1"/>
</dbReference>
<dbReference type="Pfam" id="PF00344">
    <property type="entry name" value="SecY"/>
    <property type="match status" value="1"/>
</dbReference>
<dbReference type="GO" id="GO:0005886">
    <property type="term" value="C:plasma membrane"/>
    <property type="evidence" value="ECO:0007669"/>
    <property type="project" value="UniProtKB-SubCell"/>
</dbReference>
<evidence type="ECO:0000256" key="3">
    <source>
        <dbReference type="ARBA" id="ARBA00022448"/>
    </source>
</evidence>
<dbReference type="Gene3D" id="1.10.3370.10">
    <property type="entry name" value="SecY subunit domain"/>
    <property type="match status" value="1"/>
</dbReference>
<evidence type="ECO:0000256" key="4">
    <source>
        <dbReference type="ARBA" id="ARBA00022692"/>
    </source>
</evidence>
<evidence type="ECO:0000256" key="2">
    <source>
        <dbReference type="ARBA" id="ARBA00005751"/>
    </source>
</evidence>
<dbReference type="EMBL" id="JANIBC010000001">
    <property type="protein sequence ID" value="MCQ8184366.1"/>
    <property type="molecule type" value="Genomic_DNA"/>
</dbReference>
<dbReference type="InterPro" id="IPR002208">
    <property type="entry name" value="SecY/SEC61-alpha"/>
</dbReference>
<keyword evidence="5 10" id="KW-0653">Protein transport</keyword>
<protein>
    <recommendedName>
        <fullName evidence="9 10">Protein translocase subunit SecY</fullName>
    </recommendedName>
</protein>
<evidence type="ECO:0000256" key="7">
    <source>
        <dbReference type="ARBA" id="ARBA00023010"/>
    </source>
</evidence>
<sequence>MASNFSFGNFAKADELRKRILFTLGALIVYRLGTFIPIPGVDPVAFAELFQTQTGGLLGTFNLFSGGATERMAILALNIMPYISASIIMQMMSSLIPSLEAIKKEGESGRRQINQYTRYLTVFLAVVQGYFIAATVAGQTAPGGLPIVPNAGPFFIPSTVITLVGGVMFLVWLGEQITARGIGNGISLIIFAGIIAELPRAAAGLLTSGSTGALPVFVVLLVIGLAIALIAFVVFMERSQRRLLVQYPRRQQGNKMTQGEKSHLPLKLNTAGVIPPIFASSLLFLPATAQGAIGTDAPLWLQDLVGSITPGSWLYIAIYGAGIIFFCFLYTSIVFNPEDTADTLKQYGGYIQGYRPGARTAEYIDYVLTRITCIGAAYLTFVCLMPEFLRMQYDAIPVYLGGTSLLIVVTVTLDTVQQIQGHLLAQQYESLIKKSKLRGARR</sequence>
<evidence type="ECO:0000256" key="6">
    <source>
        <dbReference type="ARBA" id="ARBA00022989"/>
    </source>
</evidence>
<dbReference type="PANTHER" id="PTHR10906">
    <property type="entry name" value="SECY/SEC61-ALPHA FAMILY MEMBER"/>
    <property type="match status" value="1"/>
</dbReference>
<comment type="function">
    <text evidence="10">The central subunit of the protein translocation channel SecYEG. Consists of two halves formed by TMs 1-5 and 6-10. These two domains form a lateral gate at the front which open onto the bilayer between TMs 2 and 7, and are clamped together by SecE at the back. The channel is closed by both a pore ring composed of hydrophobic SecY resides and a short helix (helix 2A) on the extracellular side of the membrane which forms a plug. The plug probably moves laterally to allow the channel to open. The ring and the pore may move independently.</text>
</comment>
<keyword evidence="3 10" id="KW-0813">Transport</keyword>
<feature type="transmembrane region" description="Helical" evidence="10">
    <location>
        <begin position="154"/>
        <end position="173"/>
    </location>
</feature>
<keyword evidence="7 10" id="KW-0811">Translocation</keyword>